<dbReference type="GO" id="GO:0016757">
    <property type="term" value="F:glycosyltransferase activity"/>
    <property type="evidence" value="ECO:0007669"/>
    <property type="project" value="UniProtKB-KW"/>
</dbReference>
<dbReference type="InterPro" id="IPR028098">
    <property type="entry name" value="Glyco_trans_4-like_N"/>
</dbReference>
<dbReference type="AlphaFoldDB" id="A0A5B8UB76"/>
<dbReference type="KEGG" id="bsol:FSW04_22560"/>
<evidence type="ECO:0000256" key="1">
    <source>
        <dbReference type="ARBA" id="ARBA00022676"/>
    </source>
</evidence>
<keyword evidence="2 4" id="KW-0808">Transferase</keyword>
<dbReference type="Gene3D" id="3.40.50.2000">
    <property type="entry name" value="Glycogen Phosphorylase B"/>
    <property type="match status" value="2"/>
</dbReference>
<name>A0A5B8UB76_9ACTN</name>
<dbReference type="PANTHER" id="PTHR45947:SF13">
    <property type="entry name" value="TRANSFERASE"/>
    <property type="match status" value="1"/>
</dbReference>
<keyword evidence="1" id="KW-0328">Glycosyltransferase</keyword>
<evidence type="ECO:0000259" key="3">
    <source>
        <dbReference type="Pfam" id="PF13439"/>
    </source>
</evidence>
<dbReference type="SUPFAM" id="SSF53756">
    <property type="entry name" value="UDP-Glycosyltransferase/glycogen phosphorylase"/>
    <property type="match status" value="1"/>
</dbReference>
<gene>
    <name evidence="4" type="ORF">FSW04_22560</name>
</gene>
<feature type="domain" description="Glycosyltransferase subfamily 4-like N-terminal" evidence="3">
    <location>
        <begin position="15"/>
        <end position="188"/>
    </location>
</feature>
<dbReference type="EMBL" id="CP042430">
    <property type="protein sequence ID" value="QEC50078.1"/>
    <property type="molecule type" value="Genomic_DNA"/>
</dbReference>
<dbReference type="Pfam" id="PF13439">
    <property type="entry name" value="Glyco_transf_4"/>
    <property type="match status" value="1"/>
</dbReference>
<protein>
    <submittedName>
        <fullName evidence="4">Glycosyltransferase family 4 protein</fullName>
    </submittedName>
</protein>
<reference evidence="4 5" key="1">
    <citation type="journal article" date="2018" name="J. Microbiol.">
        <title>Baekduia soli gen. nov., sp. nov., a novel bacterium isolated from the soil of Baekdu Mountain and proposal of a novel family name, Baekduiaceae fam. nov.</title>
        <authorList>
            <person name="An D.S."/>
            <person name="Siddiqi M.Z."/>
            <person name="Kim K.H."/>
            <person name="Yu H.S."/>
            <person name="Im W.T."/>
        </authorList>
    </citation>
    <scope>NUCLEOTIDE SEQUENCE [LARGE SCALE GENOMIC DNA]</scope>
    <source>
        <strain evidence="4 5">BR7-21</strain>
    </source>
</reference>
<evidence type="ECO:0000256" key="2">
    <source>
        <dbReference type="ARBA" id="ARBA00022679"/>
    </source>
</evidence>
<dbReference type="Pfam" id="PF13692">
    <property type="entry name" value="Glyco_trans_1_4"/>
    <property type="match status" value="1"/>
</dbReference>
<proteinExistence type="predicted"/>
<dbReference type="RefSeq" id="WP_146922441.1">
    <property type="nucleotide sequence ID" value="NZ_CP042430.1"/>
</dbReference>
<dbReference type="GO" id="GO:1901137">
    <property type="term" value="P:carbohydrate derivative biosynthetic process"/>
    <property type="evidence" value="ECO:0007669"/>
    <property type="project" value="UniProtKB-ARBA"/>
</dbReference>
<evidence type="ECO:0000313" key="4">
    <source>
        <dbReference type="EMBL" id="QEC50078.1"/>
    </source>
</evidence>
<sequence length="389" mass="41659">MRVLYSFPNRLGMAGIGTTAFEQVAGLAALGAEVTLVCGSLERPLPRSVAVHETMRAAGMKVPYRLVGKDRALALHDRRCARRLTQGVRPDIVHAWPLGALRTLQAARDLGVPSVLERPNAHTAFAFDAVAAVGRELGIAEQPGSPHAHDPDRLAREEREYAAADALLCPSDFVRDTFLEHGHDPERLLRHRYGYDPARFSPGVRDPRAPFTAVFAGRGEPRKGLHLALRAWLASEGPRRGGRFVIAGPIDPVYRPVLAPMLADPSVVELGPTTAMAEVMRGADVLVLPSVEEGSALVTYEARATGCVLLVSDHAGAACTPGHDALVHPAGDADALRRDLVAVQRDPALLARLGVAGLEGAAALTWEAAATVLLDCYRRLVDDWSARTA</sequence>
<accession>A0A5B8UB76</accession>
<dbReference type="OrthoDB" id="9801609at2"/>
<dbReference type="PANTHER" id="PTHR45947">
    <property type="entry name" value="SULFOQUINOVOSYL TRANSFERASE SQD2"/>
    <property type="match status" value="1"/>
</dbReference>
<evidence type="ECO:0000313" key="5">
    <source>
        <dbReference type="Proteomes" id="UP000321805"/>
    </source>
</evidence>
<dbReference type="CDD" id="cd03801">
    <property type="entry name" value="GT4_PimA-like"/>
    <property type="match status" value="1"/>
</dbReference>
<keyword evidence="5" id="KW-1185">Reference proteome</keyword>
<dbReference type="Proteomes" id="UP000321805">
    <property type="component" value="Chromosome"/>
</dbReference>
<organism evidence="4 5">
    <name type="scientific">Baekduia soli</name>
    <dbReference type="NCBI Taxonomy" id="496014"/>
    <lineage>
        <taxon>Bacteria</taxon>
        <taxon>Bacillati</taxon>
        <taxon>Actinomycetota</taxon>
        <taxon>Thermoleophilia</taxon>
        <taxon>Solirubrobacterales</taxon>
        <taxon>Baekduiaceae</taxon>
        <taxon>Baekduia</taxon>
    </lineage>
</organism>
<dbReference type="InterPro" id="IPR050194">
    <property type="entry name" value="Glycosyltransferase_grp1"/>
</dbReference>